<dbReference type="InterPro" id="IPR036048">
    <property type="entry name" value="Interleukin_8-like_sf"/>
</dbReference>
<gene>
    <name evidence="6" type="primary">LOC117670408</name>
</gene>
<dbReference type="InterPro" id="IPR001811">
    <property type="entry name" value="Chemokine_IL8-like_dom"/>
</dbReference>
<dbReference type="FunCoup" id="A0A6P9CEV5">
    <property type="interactions" value="118"/>
</dbReference>
<dbReference type="InParanoid" id="A0A6P9CEV5"/>
<feature type="region of interest" description="Disordered" evidence="2">
    <location>
        <begin position="389"/>
        <end position="453"/>
    </location>
</feature>
<accession>A0A6P9CEV5</accession>
<dbReference type="RefSeq" id="XP_034281399.2">
    <property type="nucleotide sequence ID" value="XM_034425508.2"/>
</dbReference>
<feature type="region of interest" description="Disordered" evidence="2">
    <location>
        <begin position="48"/>
        <end position="68"/>
    </location>
</feature>
<evidence type="ECO:0000313" key="6">
    <source>
        <dbReference type="RefSeq" id="XP_034281399.2"/>
    </source>
</evidence>
<dbReference type="Proteomes" id="UP001652622">
    <property type="component" value="Unplaced"/>
</dbReference>
<dbReference type="AlphaFoldDB" id="A0A6P9CEV5"/>
<organism evidence="5 6">
    <name type="scientific">Pantherophis guttatus</name>
    <name type="common">Corn snake</name>
    <name type="synonym">Elaphe guttata</name>
    <dbReference type="NCBI Taxonomy" id="94885"/>
    <lineage>
        <taxon>Eukaryota</taxon>
        <taxon>Metazoa</taxon>
        <taxon>Chordata</taxon>
        <taxon>Craniata</taxon>
        <taxon>Vertebrata</taxon>
        <taxon>Euteleostomi</taxon>
        <taxon>Lepidosauria</taxon>
        <taxon>Squamata</taxon>
        <taxon>Bifurcata</taxon>
        <taxon>Unidentata</taxon>
        <taxon>Episquamata</taxon>
        <taxon>Toxicofera</taxon>
        <taxon>Serpentes</taxon>
        <taxon>Colubroidea</taxon>
        <taxon>Colubridae</taxon>
        <taxon>Colubrinae</taxon>
        <taxon>Pantherophis</taxon>
    </lineage>
</organism>
<evidence type="ECO:0000259" key="4">
    <source>
        <dbReference type="SMART" id="SM00199"/>
    </source>
</evidence>
<feature type="region of interest" description="Disordered" evidence="2">
    <location>
        <begin position="190"/>
        <end position="232"/>
    </location>
</feature>
<sequence length="557" mass="60693">MSMPLNSPVEILRNLNGVQLFATLWTSAQQNSLSLENPARSRAEFPTCAGASKQQRLSKRREAEARTPQRLKVTVTRRGALGVPRGRPALGSGTMPDAARSLLALLALTVACEWPIPAVAGEPDTTKTCKMECPKFSKHIYPLRILESYTISTCRAKTSIILTTTKKINVCVDPKLGWVKKVMQGIDARTKLGTPTKKPPLANRHSGEAKLEVEGHAQPTKKVSTTSHKTATLPVRTTADPQPFLERGLSGVEATTSSASLTPQPETMAEKSTLQPESTANHEIESETFEGHKRLGECVTPTKKSLEDFSRTTQRLVSPPMPFPGTDKTSTKSPAFVSETLVNPSAHPAMNSSVSKLLLEFVTKDKTSMMIPTKLPNSSDQHRLFLSTSTAEHKPESVEDFTTQLPTDSSSPSSRQSSSDRTSLSSVQFRGMVDAEREGDTTETLSSIGTGRTFSKPSDTFQISGYHQETFMESTSISISNTPATTLVCKPHSQSMVQNYIIPVLSIGGILCVLLALGGLVYAKRNICPRRSPKRQIQGLLYYPCDSQAESYPMEIV</sequence>
<feature type="compositionally biased region" description="Polar residues" evidence="2">
    <location>
        <begin position="442"/>
        <end position="453"/>
    </location>
</feature>
<keyword evidence="3" id="KW-0472">Membrane</keyword>
<keyword evidence="3" id="KW-1133">Transmembrane helix</keyword>
<evidence type="ECO:0000313" key="5">
    <source>
        <dbReference type="Proteomes" id="UP001652622"/>
    </source>
</evidence>
<keyword evidence="5" id="KW-1185">Reference proteome</keyword>
<reference evidence="6" key="1">
    <citation type="submission" date="2025-08" db="UniProtKB">
        <authorList>
            <consortium name="RefSeq"/>
        </authorList>
    </citation>
    <scope>IDENTIFICATION</scope>
    <source>
        <tissue evidence="6">Blood</tissue>
    </source>
</reference>
<keyword evidence="3" id="KW-0812">Transmembrane</keyword>
<feature type="compositionally biased region" description="Basic and acidic residues" evidence="2">
    <location>
        <begin position="205"/>
        <end position="215"/>
    </location>
</feature>
<keyword evidence="1" id="KW-0202">Cytokine</keyword>
<feature type="compositionally biased region" description="Low complexity" evidence="2">
    <location>
        <begin position="402"/>
        <end position="426"/>
    </location>
</feature>
<feature type="transmembrane region" description="Helical" evidence="3">
    <location>
        <begin position="500"/>
        <end position="523"/>
    </location>
</feature>
<protein>
    <submittedName>
        <fullName evidence="6">Uncharacterized protein LOC117670408</fullName>
    </submittedName>
</protein>
<feature type="compositionally biased region" description="Polar residues" evidence="2">
    <location>
        <begin position="253"/>
        <end position="279"/>
    </location>
</feature>
<dbReference type="GO" id="GO:0006955">
    <property type="term" value="P:immune response"/>
    <property type="evidence" value="ECO:0007669"/>
    <property type="project" value="InterPro"/>
</dbReference>
<dbReference type="GO" id="GO:0008009">
    <property type="term" value="F:chemokine activity"/>
    <property type="evidence" value="ECO:0007669"/>
    <property type="project" value="InterPro"/>
</dbReference>
<dbReference type="GO" id="GO:0005615">
    <property type="term" value="C:extracellular space"/>
    <property type="evidence" value="ECO:0007669"/>
    <property type="project" value="UniProtKB-KW"/>
</dbReference>
<name>A0A6P9CEV5_PANGU</name>
<dbReference type="Gene3D" id="2.40.50.40">
    <property type="match status" value="1"/>
</dbReference>
<feature type="domain" description="Chemokine interleukin-8-like" evidence="4">
    <location>
        <begin position="126"/>
        <end position="186"/>
    </location>
</feature>
<feature type="compositionally biased region" description="Polar residues" evidence="2">
    <location>
        <begin position="221"/>
        <end position="230"/>
    </location>
</feature>
<dbReference type="GeneID" id="117670408"/>
<dbReference type="SMART" id="SM00199">
    <property type="entry name" value="SCY"/>
    <property type="match status" value="1"/>
</dbReference>
<dbReference type="Pfam" id="PF00048">
    <property type="entry name" value="IL8"/>
    <property type="match status" value="1"/>
</dbReference>
<feature type="region of interest" description="Disordered" evidence="2">
    <location>
        <begin position="250"/>
        <end position="279"/>
    </location>
</feature>
<evidence type="ECO:0000256" key="2">
    <source>
        <dbReference type="SAM" id="MobiDB-lite"/>
    </source>
</evidence>
<evidence type="ECO:0000256" key="1">
    <source>
        <dbReference type="ARBA" id="ARBA00022514"/>
    </source>
</evidence>
<dbReference type="SUPFAM" id="SSF54117">
    <property type="entry name" value="Interleukin 8-like chemokines"/>
    <property type="match status" value="1"/>
</dbReference>
<evidence type="ECO:0000256" key="3">
    <source>
        <dbReference type="SAM" id="Phobius"/>
    </source>
</evidence>
<dbReference type="KEGG" id="pgut:117670408"/>
<proteinExistence type="predicted"/>